<proteinExistence type="predicted"/>
<keyword evidence="3" id="KW-1185">Reference proteome</keyword>
<evidence type="ECO:0000256" key="1">
    <source>
        <dbReference type="SAM" id="MobiDB-lite"/>
    </source>
</evidence>
<name>A0A9E7L5A0_9LILI</name>
<feature type="region of interest" description="Disordered" evidence="1">
    <location>
        <begin position="89"/>
        <end position="109"/>
    </location>
</feature>
<evidence type="ECO:0000313" key="3">
    <source>
        <dbReference type="Proteomes" id="UP001055439"/>
    </source>
</evidence>
<feature type="compositionally biased region" description="Polar residues" evidence="1">
    <location>
        <begin position="8"/>
        <end position="18"/>
    </location>
</feature>
<protein>
    <submittedName>
        <fullName evidence="2">Eukaryotic cytochrome b561</fullName>
    </submittedName>
</protein>
<sequence length="166" mass="18488">MKRRAQEKSTTSAANRSSPMRALISLMRKNDNVAQRELDDTWNKEPRKNAIVHSSSILKARLWQSPDMSACCRTPDRSSCAVAKRPHKCVSAPSPSVGSSGPPNTKSTRHHAVSIPRLQPSLPFSSLLTFFFAARKREGDSRRAKATAPSTSRFLLHFHAVLYVYV</sequence>
<gene>
    <name evidence="2" type="ORF">MUK42_05994</name>
</gene>
<feature type="region of interest" description="Disordered" evidence="1">
    <location>
        <begin position="1"/>
        <end position="21"/>
    </location>
</feature>
<dbReference type="Proteomes" id="UP001055439">
    <property type="component" value="Chromosome 8"/>
</dbReference>
<dbReference type="EMBL" id="CP097510">
    <property type="protein sequence ID" value="URE41031.1"/>
    <property type="molecule type" value="Genomic_DNA"/>
</dbReference>
<evidence type="ECO:0000313" key="2">
    <source>
        <dbReference type="EMBL" id="URE41031.1"/>
    </source>
</evidence>
<dbReference type="OrthoDB" id="19261at2759"/>
<reference evidence="2" key="1">
    <citation type="submission" date="2022-05" db="EMBL/GenBank/DDBJ databases">
        <title>The Musa troglodytarum L. genome provides insights into the mechanism of non-climacteric behaviour and enrichment of carotenoids.</title>
        <authorList>
            <person name="Wang J."/>
        </authorList>
    </citation>
    <scope>NUCLEOTIDE SEQUENCE</scope>
    <source>
        <tissue evidence="2">Leaf</tissue>
    </source>
</reference>
<feature type="compositionally biased region" description="Low complexity" evidence="1">
    <location>
        <begin position="90"/>
        <end position="103"/>
    </location>
</feature>
<accession>A0A9E7L5A0</accession>
<dbReference type="AlphaFoldDB" id="A0A9E7L5A0"/>
<organism evidence="2 3">
    <name type="scientific">Musa troglodytarum</name>
    <name type="common">fe'i banana</name>
    <dbReference type="NCBI Taxonomy" id="320322"/>
    <lineage>
        <taxon>Eukaryota</taxon>
        <taxon>Viridiplantae</taxon>
        <taxon>Streptophyta</taxon>
        <taxon>Embryophyta</taxon>
        <taxon>Tracheophyta</taxon>
        <taxon>Spermatophyta</taxon>
        <taxon>Magnoliopsida</taxon>
        <taxon>Liliopsida</taxon>
        <taxon>Zingiberales</taxon>
        <taxon>Musaceae</taxon>
        <taxon>Musa</taxon>
    </lineage>
</organism>